<keyword evidence="2" id="KW-0732">Signal</keyword>
<keyword evidence="4" id="KW-1185">Reference proteome</keyword>
<evidence type="ECO:0000313" key="3">
    <source>
        <dbReference type="EMBL" id="KAF7364303.1"/>
    </source>
</evidence>
<protein>
    <submittedName>
        <fullName evidence="3">Uncharacterized protein</fullName>
    </submittedName>
</protein>
<feature type="region of interest" description="Disordered" evidence="1">
    <location>
        <begin position="197"/>
        <end position="255"/>
    </location>
</feature>
<feature type="compositionally biased region" description="Acidic residues" evidence="1">
    <location>
        <begin position="225"/>
        <end position="243"/>
    </location>
</feature>
<gene>
    <name evidence="3" type="ORF">MSAN_01090300</name>
</gene>
<reference evidence="3" key="1">
    <citation type="submission" date="2020-05" db="EMBL/GenBank/DDBJ databases">
        <title>Mycena genomes resolve the evolution of fungal bioluminescence.</title>
        <authorList>
            <person name="Tsai I.J."/>
        </authorList>
    </citation>
    <scope>NUCLEOTIDE SEQUENCE</scope>
    <source>
        <strain evidence="3">160909Yilan</strain>
    </source>
</reference>
<evidence type="ECO:0000256" key="1">
    <source>
        <dbReference type="SAM" id="MobiDB-lite"/>
    </source>
</evidence>
<accession>A0A8H7D9X9</accession>
<sequence length="255" mass="25287">MKNQDMVRTFTILVAAVAVSCVSAAPIKKTTAQKTTAVAAPAAATSTAAVDAAAATGEDAALDAALSLIVANPTATGAIDDSISAAAAAASSAAAAAQATRVAADPNEGFIDPDVEGAITAFEVEEDLENDAGETTAAEQTDDDLTAFQASALFGETGVVAATATPTTPVPTNAADAGINASAAAAFQSAVASQEAAIATGTPGESFVDPEQEGQEAFLETKEDLEQEDGLDDEAEQTEEELTELNQSFGGGSGR</sequence>
<dbReference type="OrthoDB" id="3069264at2759"/>
<dbReference type="Proteomes" id="UP000623467">
    <property type="component" value="Unassembled WGS sequence"/>
</dbReference>
<organism evidence="3 4">
    <name type="scientific">Mycena sanguinolenta</name>
    <dbReference type="NCBI Taxonomy" id="230812"/>
    <lineage>
        <taxon>Eukaryota</taxon>
        <taxon>Fungi</taxon>
        <taxon>Dikarya</taxon>
        <taxon>Basidiomycota</taxon>
        <taxon>Agaricomycotina</taxon>
        <taxon>Agaricomycetes</taxon>
        <taxon>Agaricomycetidae</taxon>
        <taxon>Agaricales</taxon>
        <taxon>Marasmiineae</taxon>
        <taxon>Mycenaceae</taxon>
        <taxon>Mycena</taxon>
    </lineage>
</organism>
<evidence type="ECO:0000256" key="2">
    <source>
        <dbReference type="SAM" id="SignalP"/>
    </source>
</evidence>
<comment type="caution">
    <text evidence="3">The sequence shown here is derived from an EMBL/GenBank/DDBJ whole genome shotgun (WGS) entry which is preliminary data.</text>
</comment>
<dbReference type="EMBL" id="JACAZH010000007">
    <property type="protein sequence ID" value="KAF7364303.1"/>
    <property type="molecule type" value="Genomic_DNA"/>
</dbReference>
<feature type="chain" id="PRO_5034604323" evidence="2">
    <location>
        <begin position="25"/>
        <end position="255"/>
    </location>
</feature>
<dbReference type="AlphaFoldDB" id="A0A8H7D9X9"/>
<feature type="signal peptide" evidence="2">
    <location>
        <begin position="1"/>
        <end position="24"/>
    </location>
</feature>
<dbReference type="PROSITE" id="PS51257">
    <property type="entry name" value="PROKAR_LIPOPROTEIN"/>
    <property type="match status" value="1"/>
</dbReference>
<name>A0A8H7D9X9_9AGAR</name>
<evidence type="ECO:0000313" key="4">
    <source>
        <dbReference type="Proteomes" id="UP000623467"/>
    </source>
</evidence>
<proteinExistence type="predicted"/>